<dbReference type="CDD" id="cd01127">
    <property type="entry name" value="TrwB_TraG_TraD_VirD4"/>
    <property type="match status" value="1"/>
</dbReference>
<feature type="compositionally biased region" description="Polar residues" evidence="1">
    <location>
        <begin position="906"/>
        <end position="947"/>
    </location>
</feature>
<reference evidence="3 4" key="1">
    <citation type="journal article" date="2022" name="Microbiol. Resour. Announc.">
        <title>Complete Genome Sequence of the Hyperthermophilic and Acidophilic Archaeon Saccharolobus caldissimus Strain HS-3T.</title>
        <authorList>
            <person name="Sakai H.D."/>
            <person name="Kurosawa N."/>
        </authorList>
    </citation>
    <scope>NUCLEOTIDE SEQUENCE [LARGE SCALE GENOMIC DNA]</scope>
    <source>
        <strain evidence="3 4">JCM32116</strain>
    </source>
</reference>
<evidence type="ECO:0000259" key="2">
    <source>
        <dbReference type="Pfam" id="PF01935"/>
    </source>
</evidence>
<dbReference type="AlphaFoldDB" id="A0AAQ4CWU4"/>
<gene>
    <name evidence="3" type="ORF">SACC_32920</name>
</gene>
<keyword evidence="4" id="KW-1185">Reference proteome</keyword>
<feature type="region of interest" description="Disordered" evidence="1">
    <location>
        <begin position="902"/>
        <end position="956"/>
    </location>
</feature>
<sequence length="1046" mass="119332">MFGKNKLSFFTYEIFPRVDAKYNAEFLLRTLGNAFALGFYRDEKLLHIFTKTIAKDSTLRQFFDVKPSEFPNSFKYYAIAKLRKEKDFYETHEFNDLQSFLSSLEAGQGLLIWFGLEPTLKELHYSRINKLQQLAQQGSEKHKQMIQLLRDKVKDPLYLVKLVLLDNDRKRLKLLARSLDAYSTLRLSWEIPLFAVKSDSLAKLINTPPKLNYLYALLNEKKWIHITRSNIGQLLIIPDPSIIPAIPGRGAPLPTVIPERAGFKVGVNPETVKEVRLELEDLQRHMYVIGGTGAGKTSFLGTLITHFMKTYPESVVVLIDPNGDFAEQLASSMADYEKLIYVDPVQTTVSVNPLSIPEGIPHEQAELLAESNVKEIFEQLFALKAGAVYVEYVIINALKILYMKTRNPTFSDLYNIILKLRSGELDLPINDPLWEEKLQQFQELEETTYVSALSRLEEYATNPLLKRLFSSDSISDVLEPGNLIVINASNAYIGDKASFLMIAGWVYKLWYSALIRRALRKKLIPVLTIIDEFEVISDLSIIDTILSQARKFYMHLVLAHQHTGQLKPEMLKSIFSNTAVKVLMRTAGDDAEKLSKVDQDFASKIERILPKLEPGEAVMTIMPRKQGDPATPFKVKFDYTELKFDQAKLDAVIKRMKEKYRVEDRKDDVLSLVNPLFKYIEKPDVLEQQILYNIYISRTENGNHSIYLVDLLKKLGVDRDKVEDVINKLEASGYISVEKVKNKKLLMYGKGLFGDIKTIAPSDEGRKLAMKVMLRYMKNKYYVATVKQTPGLAARPDLVAIPFDTNYTLRYDQVVAVEIESCNELNVHPEQVVHNFRKESTKDFTEIHSWTYEECFNKLQHLYNQLSDEEKKKVKIFALKVREKQKTEEKVEENQQIKKVEETGEFTAQETKVQSESNSTLTPQFTSKGPEQSETKAVTSATNNNNIKGPETLTGGLTQKTETAVMGQGAKAAYSSVKIANLELRVLNIIDGKVIVEINGSAYKVSKRDLDDLLNVKDIVTEIKTEKNILKYRVGKLWSSIPLEPV</sequence>
<dbReference type="PANTHER" id="PTHR30121:SF6">
    <property type="entry name" value="SLR6007 PROTEIN"/>
    <property type="match status" value="1"/>
</dbReference>
<dbReference type="SUPFAM" id="SSF52540">
    <property type="entry name" value="P-loop containing nucleoside triphosphate hydrolases"/>
    <property type="match status" value="1"/>
</dbReference>
<dbReference type="InterPro" id="IPR051162">
    <property type="entry name" value="T4SS_component"/>
</dbReference>
<name>A0AAQ4CWU4_9CREN</name>
<evidence type="ECO:0000313" key="4">
    <source>
        <dbReference type="Proteomes" id="UP001319921"/>
    </source>
</evidence>
<dbReference type="KEGG" id="scas:SACC_32920"/>
<dbReference type="Gene3D" id="3.40.50.300">
    <property type="entry name" value="P-loop containing nucleotide triphosphate hydrolases"/>
    <property type="match status" value="2"/>
</dbReference>
<accession>A0AAQ4CWU4</accession>
<feature type="domain" description="Helicase HerA central" evidence="2">
    <location>
        <begin position="274"/>
        <end position="356"/>
    </location>
</feature>
<dbReference type="Proteomes" id="UP001319921">
    <property type="component" value="Chromosome"/>
</dbReference>
<dbReference type="InterPro" id="IPR027417">
    <property type="entry name" value="P-loop_NTPase"/>
</dbReference>
<evidence type="ECO:0000313" key="3">
    <source>
        <dbReference type="EMBL" id="BDC00276.1"/>
    </source>
</evidence>
<evidence type="ECO:0000256" key="1">
    <source>
        <dbReference type="SAM" id="MobiDB-lite"/>
    </source>
</evidence>
<proteinExistence type="predicted"/>
<organism evidence="3 4">
    <name type="scientific">Saccharolobus caldissimus</name>
    <dbReference type="NCBI Taxonomy" id="1702097"/>
    <lineage>
        <taxon>Archaea</taxon>
        <taxon>Thermoproteota</taxon>
        <taxon>Thermoprotei</taxon>
        <taxon>Sulfolobales</taxon>
        <taxon>Sulfolobaceae</taxon>
        <taxon>Saccharolobus</taxon>
    </lineage>
</organism>
<dbReference type="InterPro" id="IPR002789">
    <property type="entry name" value="HerA_central"/>
</dbReference>
<dbReference type="Pfam" id="PF01935">
    <property type="entry name" value="DUF87"/>
    <property type="match status" value="1"/>
</dbReference>
<protein>
    <recommendedName>
        <fullName evidence="2">Helicase HerA central domain-containing protein</fullName>
    </recommendedName>
</protein>
<dbReference type="EMBL" id="AP025226">
    <property type="protein sequence ID" value="BDC00276.1"/>
    <property type="molecule type" value="Genomic_DNA"/>
</dbReference>
<dbReference type="RefSeq" id="WP_229571010.1">
    <property type="nucleotide sequence ID" value="NZ_AP025226.1"/>
</dbReference>
<dbReference type="PANTHER" id="PTHR30121">
    <property type="entry name" value="UNCHARACTERIZED PROTEIN YJGR-RELATED"/>
    <property type="match status" value="1"/>
</dbReference>
<dbReference type="GeneID" id="68868017"/>